<evidence type="ECO:0000313" key="3">
    <source>
        <dbReference type="WBParaSite" id="HPBE_0002081501-mRNA-1"/>
    </source>
</evidence>
<organism evidence="2 3">
    <name type="scientific">Heligmosomoides polygyrus</name>
    <name type="common">Parasitic roundworm</name>
    <dbReference type="NCBI Taxonomy" id="6339"/>
    <lineage>
        <taxon>Eukaryota</taxon>
        <taxon>Metazoa</taxon>
        <taxon>Ecdysozoa</taxon>
        <taxon>Nematoda</taxon>
        <taxon>Chromadorea</taxon>
        <taxon>Rhabditida</taxon>
        <taxon>Rhabditina</taxon>
        <taxon>Rhabditomorpha</taxon>
        <taxon>Strongyloidea</taxon>
        <taxon>Heligmosomidae</taxon>
        <taxon>Heligmosomoides</taxon>
    </lineage>
</organism>
<keyword evidence="2" id="KW-1185">Reference proteome</keyword>
<reference evidence="3" key="2">
    <citation type="submission" date="2019-09" db="UniProtKB">
        <authorList>
            <consortium name="WormBaseParasite"/>
        </authorList>
    </citation>
    <scope>IDENTIFICATION</scope>
</reference>
<reference evidence="1 2" key="1">
    <citation type="submission" date="2018-11" db="EMBL/GenBank/DDBJ databases">
        <authorList>
            <consortium name="Pathogen Informatics"/>
        </authorList>
    </citation>
    <scope>NUCLEOTIDE SEQUENCE [LARGE SCALE GENOMIC DNA]</scope>
</reference>
<accession>A0A3P8FT73</accession>
<dbReference type="AlphaFoldDB" id="A0A183GEP4"/>
<gene>
    <name evidence="1" type="ORF">HPBE_LOCUS20814</name>
</gene>
<sequence length="89" mass="9339">MMTLKTRSDAKKNALRCSPINDVADAATESVTDVADAATESVTDVADVDDAYVATSATSVTPTSLATSSTREHRGTFLASQRVFNVIIS</sequence>
<protein>
    <submittedName>
        <fullName evidence="1 3">Uncharacterized protein</fullName>
    </submittedName>
</protein>
<proteinExistence type="predicted"/>
<evidence type="ECO:0000313" key="2">
    <source>
        <dbReference type="Proteomes" id="UP000050761"/>
    </source>
</evidence>
<name>A0A183GEP4_HELPZ</name>
<dbReference type="WBParaSite" id="HPBE_0002081501-mRNA-1">
    <property type="protein sequence ID" value="HPBE_0002081501-mRNA-1"/>
    <property type="gene ID" value="HPBE_0002081501"/>
</dbReference>
<evidence type="ECO:0000313" key="1">
    <source>
        <dbReference type="EMBL" id="VDP21966.1"/>
    </source>
</evidence>
<dbReference type="Proteomes" id="UP000050761">
    <property type="component" value="Unassembled WGS sequence"/>
</dbReference>
<dbReference type="EMBL" id="UZAH01032466">
    <property type="protein sequence ID" value="VDP21966.1"/>
    <property type="molecule type" value="Genomic_DNA"/>
</dbReference>
<accession>A0A183GEP4</accession>